<dbReference type="GO" id="GO:0005975">
    <property type="term" value="P:carbohydrate metabolic process"/>
    <property type="evidence" value="ECO:0007669"/>
    <property type="project" value="InterPro"/>
</dbReference>
<evidence type="ECO:0000313" key="13">
    <source>
        <dbReference type="Proteomes" id="UP000515243"/>
    </source>
</evidence>
<dbReference type="GO" id="GO:0005737">
    <property type="term" value="C:cytoplasm"/>
    <property type="evidence" value="ECO:0007669"/>
    <property type="project" value="UniProtKB-SubCell"/>
</dbReference>
<dbReference type="InterPro" id="IPR013320">
    <property type="entry name" value="ConA-like_dom_sf"/>
</dbReference>
<dbReference type="EMBL" id="CP040627">
    <property type="protein sequence ID" value="QMW92896.1"/>
    <property type="molecule type" value="Genomic_DNA"/>
</dbReference>
<comment type="similarity">
    <text evidence="2 8">Belongs to the glycosyl hydrolase 32 family.</text>
</comment>
<dbReference type="Gene3D" id="2.115.10.20">
    <property type="entry name" value="Glycosyl hydrolase domain, family 43"/>
    <property type="match status" value="1"/>
</dbReference>
<evidence type="ECO:0000256" key="2">
    <source>
        <dbReference type="ARBA" id="ARBA00009902"/>
    </source>
</evidence>
<evidence type="ECO:0000256" key="7">
    <source>
        <dbReference type="ARBA" id="ARBA00033367"/>
    </source>
</evidence>
<dbReference type="PANTHER" id="PTHR43101:SF1">
    <property type="entry name" value="BETA-FRUCTOSIDASE"/>
    <property type="match status" value="1"/>
</dbReference>
<dbReference type="GeneID" id="92946179"/>
<evidence type="ECO:0000256" key="1">
    <source>
        <dbReference type="ARBA" id="ARBA00004914"/>
    </source>
</evidence>
<comment type="function">
    <text evidence="9">Enables the bacterium to metabolize sucrose as a sole carbon source.</text>
</comment>
<dbReference type="Pfam" id="PF08244">
    <property type="entry name" value="Glyco_hydro_32C"/>
    <property type="match status" value="1"/>
</dbReference>
<dbReference type="SUPFAM" id="SSF75005">
    <property type="entry name" value="Arabinanase/levansucrase/invertase"/>
    <property type="match status" value="1"/>
</dbReference>
<dbReference type="Pfam" id="PF00251">
    <property type="entry name" value="Glyco_hydro_32N"/>
    <property type="match status" value="1"/>
</dbReference>
<protein>
    <recommendedName>
        <fullName evidence="4 8">Sucrose-6-phosphate hydrolase</fullName>
        <ecNumber evidence="3 8">3.2.1.26</ecNumber>
    </recommendedName>
    <alternativeName>
        <fullName evidence="7 9">Invertase</fullName>
    </alternativeName>
</protein>
<accession>A0AAP9RIL5</accession>
<feature type="domain" description="Glycosyl hydrolase family 32 N-terminal" evidence="10">
    <location>
        <begin position="29"/>
        <end position="333"/>
    </location>
</feature>
<evidence type="ECO:0000259" key="11">
    <source>
        <dbReference type="Pfam" id="PF08244"/>
    </source>
</evidence>
<reference evidence="12 13" key="1">
    <citation type="submission" date="2019-05" db="EMBL/GenBank/DDBJ databases">
        <authorList>
            <person name="Schori C."/>
            <person name="Ahrens C."/>
        </authorList>
    </citation>
    <scope>NUCLEOTIDE SEQUENCE [LARGE SCALE GENOMIC DNA]</scope>
    <source>
        <strain evidence="12 13">DSM 10702</strain>
    </source>
</reference>
<evidence type="ECO:0000256" key="5">
    <source>
        <dbReference type="ARBA" id="ARBA00022801"/>
    </source>
</evidence>
<comment type="pathway">
    <text evidence="1 9">Glycan biosynthesis; sucrose metabolism.</text>
</comment>
<gene>
    <name evidence="12" type="ORF">FF104_18370</name>
</gene>
<dbReference type="CDD" id="cd08996">
    <property type="entry name" value="GH32_FFase"/>
    <property type="match status" value="1"/>
</dbReference>
<evidence type="ECO:0000256" key="8">
    <source>
        <dbReference type="RuleBase" id="RU362110"/>
    </source>
</evidence>
<evidence type="ECO:0000256" key="9">
    <source>
        <dbReference type="RuleBase" id="RU365015"/>
    </source>
</evidence>
<evidence type="ECO:0000256" key="6">
    <source>
        <dbReference type="ARBA" id="ARBA00023295"/>
    </source>
</evidence>
<dbReference type="InterPro" id="IPR051214">
    <property type="entry name" value="GH32_Enzymes"/>
</dbReference>
<dbReference type="GO" id="GO:0004564">
    <property type="term" value="F:beta-fructofuranosidase activity"/>
    <property type="evidence" value="ECO:0007669"/>
    <property type="project" value="UniProtKB-EC"/>
</dbReference>
<dbReference type="InterPro" id="IPR006232">
    <property type="entry name" value="Suc6P_hydrolase"/>
</dbReference>
<evidence type="ECO:0000256" key="4">
    <source>
        <dbReference type="ARBA" id="ARBA00019623"/>
    </source>
</evidence>
<dbReference type="SUPFAM" id="SSF49899">
    <property type="entry name" value="Concanavalin A-like lectins/glucanases"/>
    <property type="match status" value="1"/>
</dbReference>
<evidence type="ECO:0000256" key="3">
    <source>
        <dbReference type="ARBA" id="ARBA00012758"/>
    </source>
</evidence>
<keyword evidence="5 8" id="KW-0378">Hydrolase</keyword>
<dbReference type="SMART" id="SM00640">
    <property type="entry name" value="Glyco_32"/>
    <property type="match status" value="1"/>
</dbReference>
<name>A0AAP9RIL5_CLOBU</name>
<dbReference type="InterPro" id="IPR013148">
    <property type="entry name" value="Glyco_hydro_32_N"/>
</dbReference>
<sequence length="491" mass="56762">MLDERIIRAEEVLKLAKENINERYRLGYHIMAPANWINDPNGLIQYKGEYHVFYQHHPYDENWGPMHWGHVKSKDCIHWKHCPIALAPGDEFDKGGCFSGSAVDNNGELTLIYTGHNYIDKEKDIFYETQNIAVSKDGITFEKYENNPVIAVPPEDSIHHFRDPKVWKHEDKWYMVVGNSTKDNIGRVILYSSLDLRKWDYVGTLATSKGELGYMWECPDFFKLGDKYVLSFSPQGIEKKDGKYPNLFQTGYIVGDYDYAKNEFKHGTFNEFDNGHDFYAVQTFLDDKGRRIAIGWMDMWESDMPTKQDGWCGALTMPRELTLSNDNKIKMNPIEEAEFLREENILSNENISISCENSFKFATGEKMLEINVIFDASQTDSEEFGIKIKGSSEEELVLKYDTVISKLTMDCSKYGKDKDSTRKADLAKNSKVSLRVFLDRSSIEVFINDGEAVMTSRIYPKENIGNIEFFTKNSEVEIQSLKAWKLKEAWI</sequence>
<dbReference type="Proteomes" id="UP000515243">
    <property type="component" value="Chromosome 2"/>
</dbReference>
<comment type="subcellular location">
    <subcellularLocation>
        <location evidence="9">Cytoplasm</location>
    </subcellularLocation>
</comment>
<feature type="domain" description="Glycosyl hydrolase family 32 C-terminal" evidence="11">
    <location>
        <begin position="349"/>
        <end position="485"/>
    </location>
</feature>
<dbReference type="InterPro" id="IPR013189">
    <property type="entry name" value="Glyco_hydro_32_C"/>
</dbReference>
<keyword evidence="9" id="KW-0119">Carbohydrate metabolism</keyword>
<organism evidence="12 13">
    <name type="scientific">Clostridium butyricum</name>
    <dbReference type="NCBI Taxonomy" id="1492"/>
    <lineage>
        <taxon>Bacteria</taxon>
        <taxon>Bacillati</taxon>
        <taxon>Bacillota</taxon>
        <taxon>Clostridia</taxon>
        <taxon>Eubacteriales</taxon>
        <taxon>Clostridiaceae</taxon>
        <taxon>Clostridium</taxon>
    </lineage>
</organism>
<dbReference type="EC" id="3.2.1.26" evidence="3 8"/>
<dbReference type="NCBIfam" id="TIGR01322">
    <property type="entry name" value="scrB_fam"/>
    <property type="match status" value="1"/>
</dbReference>
<dbReference type="Gene3D" id="2.60.120.560">
    <property type="entry name" value="Exo-inulinase, domain 1"/>
    <property type="match status" value="1"/>
</dbReference>
<comment type="catalytic activity">
    <reaction evidence="8">
        <text>Hydrolysis of terminal non-reducing beta-D-fructofuranoside residues in beta-D-fructofuranosides.</text>
        <dbReference type="EC" id="3.2.1.26"/>
    </reaction>
</comment>
<evidence type="ECO:0000259" key="10">
    <source>
        <dbReference type="Pfam" id="PF00251"/>
    </source>
</evidence>
<dbReference type="InterPro" id="IPR023296">
    <property type="entry name" value="Glyco_hydro_beta-prop_sf"/>
</dbReference>
<keyword evidence="6 8" id="KW-0326">Glycosidase</keyword>
<dbReference type="InterPro" id="IPR001362">
    <property type="entry name" value="Glyco_hydro_32"/>
</dbReference>
<proteinExistence type="inferred from homology"/>
<dbReference type="AlphaFoldDB" id="A0AAP9RIL5"/>
<dbReference type="PANTHER" id="PTHR43101">
    <property type="entry name" value="BETA-FRUCTOSIDASE"/>
    <property type="match status" value="1"/>
</dbReference>
<dbReference type="RefSeq" id="WP_035764353.1">
    <property type="nucleotide sequence ID" value="NZ_AP019717.1"/>
</dbReference>
<evidence type="ECO:0000313" key="12">
    <source>
        <dbReference type="EMBL" id="QMW92896.1"/>
    </source>
</evidence>
<keyword evidence="9" id="KW-0963">Cytoplasm</keyword>